<dbReference type="InterPro" id="IPR003114">
    <property type="entry name" value="Phox_assoc"/>
</dbReference>
<feature type="region of interest" description="Disordered" evidence="2">
    <location>
        <begin position="1204"/>
        <end position="1237"/>
    </location>
</feature>
<keyword evidence="6" id="KW-1185">Reference proteome</keyword>
<accession>A0A433D557</accession>
<reference evidence="5 6" key="1">
    <citation type="journal article" date="2018" name="New Phytol.">
        <title>Phylogenomics of Endogonaceae and evolution of mycorrhizas within Mucoromycota.</title>
        <authorList>
            <person name="Chang Y."/>
            <person name="Desiro A."/>
            <person name="Na H."/>
            <person name="Sandor L."/>
            <person name="Lipzen A."/>
            <person name="Clum A."/>
            <person name="Barry K."/>
            <person name="Grigoriev I.V."/>
            <person name="Martin F.M."/>
            <person name="Stajich J.E."/>
            <person name="Smith M.E."/>
            <person name="Bonito G."/>
            <person name="Spatafora J.W."/>
        </authorList>
    </citation>
    <scope>NUCLEOTIDE SEQUENCE [LARGE SCALE GENOMIC DNA]</scope>
    <source>
        <strain evidence="5 6">GMNB39</strain>
    </source>
</reference>
<feature type="compositionally biased region" description="Low complexity" evidence="2">
    <location>
        <begin position="1296"/>
        <end position="1317"/>
    </location>
</feature>
<feature type="region of interest" description="Disordered" evidence="2">
    <location>
        <begin position="991"/>
        <end position="1052"/>
    </location>
</feature>
<feature type="compositionally biased region" description="Acidic residues" evidence="2">
    <location>
        <begin position="1218"/>
        <end position="1230"/>
    </location>
</feature>
<dbReference type="Pfam" id="PF02194">
    <property type="entry name" value="PXA"/>
    <property type="match status" value="1"/>
</dbReference>
<feature type="compositionally biased region" description="Polar residues" evidence="2">
    <location>
        <begin position="443"/>
        <end position="463"/>
    </location>
</feature>
<dbReference type="InterPro" id="IPR001683">
    <property type="entry name" value="PX_dom"/>
</dbReference>
<dbReference type="PROSITE" id="PS51207">
    <property type="entry name" value="PXA"/>
    <property type="match status" value="1"/>
</dbReference>
<dbReference type="GO" id="GO:0035091">
    <property type="term" value="F:phosphatidylinositol binding"/>
    <property type="evidence" value="ECO:0007669"/>
    <property type="project" value="InterPro"/>
</dbReference>
<feature type="transmembrane region" description="Helical" evidence="3">
    <location>
        <begin position="108"/>
        <end position="134"/>
    </location>
</feature>
<feature type="region of interest" description="Disordered" evidence="2">
    <location>
        <begin position="1157"/>
        <end position="1184"/>
    </location>
</feature>
<feature type="compositionally biased region" description="Polar residues" evidence="2">
    <location>
        <begin position="611"/>
        <end position="621"/>
    </location>
</feature>
<feature type="compositionally biased region" description="Low complexity" evidence="2">
    <location>
        <begin position="879"/>
        <end position="895"/>
    </location>
</feature>
<feature type="compositionally biased region" description="Low complexity" evidence="2">
    <location>
        <begin position="553"/>
        <end position="571"/>
    </location>
</feature>
<keyword evidence="3" id="KW-1133">Transmembrane helix</keyword>
<feature type="region of interest" description="Disordered" evidence="2">
    <location>
        <begin position="908"/>
        <end position="957"/>
    </location>
</feature>
<proteinExistence type="inferred from homology"/>
<dbReference type="Gene3D" id="3.30.1520.10">
    <property type="entry name" value="Phox-like domain"/>
    <property type="match status" value="1"/>
</dbReference>
<feature type="region of interest" description="Disordered" evidence="2">
    <location>
        <begin position="410"/>
        <end position="671"/>
    </location>
</feature>
<evidence type="ECO:0000313" key="6">
    <source>
        <dbReference type="Proteomes" id="UP000268093"/>
    </source>
</evidence>
<feature type="region of interest" description="Disordered" evidence="2">
    <location>
        <begin position="1287"/>
        <end position="1317"/>
    </location>
</feature>
<protein>
    <submittedName>
        <fullName evidence="5">PXA domain-containing protein</fullName>
    </submittedName>
</protein>
<evidence type="ECO:0000313" key="5">
    <source>
        <dbReference type="EMBL" id="RUP45982.1"/>
    </source>
</evidence>
<feature type="domain" description="PXA" evidence="4">
    <location>
        <begin position="185"/>
        <end position="360"/>
    </location>
</feature>
<feature type="compositionally biased region" description="Low complexity" evidence="2">
    <location>
        <begin position="1167"/>
        <end position="1184"/>
    </location>
</feature>
<evidence type="ECO:0000259" key="4">
    <source>
        <dbReference type="PROSITE" id="PS51207"/>
    </source>
</evidence>
<gene>
    <name evidence="5" type="ORF">BC936DRAFT_147497</name>
</gene>
<sequence>MPTWSTRSDAFLAWPKGLGSLVGGEGVVVGGLMDVLSVFSHRKNKGSRYDTNRRRWNMQRTMPAFFEHLPVPSEDPKSPTSPLNLTTLLSAPFLVLFLILLALDGHYIITSIILGFVAGAVLVIGFVFGGHLGGNEVVDKLSKRIGAYHDLTMPLNENIPPPENPNSSKAAPLFRTAFKALQLSTSDLTSATEHLLDLFTRDYVLSWWTNMNHLDDAEFQAQVRVSMNAVIMNLEACLLRHQRNDLVLVAMYAVANSLIIHMRENRALEASTIPIPDYIRSNPQSPFAQYLPRSAQYTYFRELSTLVLKRLLPADDATSPVLTVLLRELFASHLFESTIEMCSDPDWINLRIVEYLSSEKGKEKGEKVTGDEELMSGFVDMVEMAAEELIENESAGKRRYEERVCEQIPAQRQASVHEQAAQKQAMGSEQPARQASGREPTARQDTAWESTAKQSPVTSSPTAYVSAPLPTPSSQPQLQPFASESTSTTPPPSPTPTPTPPPSTHRFRSSPAPSVSTSSPAVRTPTDVVDITTTPPTPASPHPRPFDVVSTRPLPSKSLSASSAAQPSMQSFHQSVAAGAEDQGDDLEVKSRRRGYDDDEGSVRLRGGSDASISRRNTTTIADGPRTPNGHRRTFSDEVPTHSSENRNPAQPPPSTAHLSAFPTPSPTSSYTYSFRPKPAVVLPSTTPPPPPQRPSLIYPLGTIHFHLTDISPPPTSGGPGAPPPPKQSLLYMIQIERPVSANVPSDGGGYVITRTYVDFENIHATLANRYPRRMTKLRLPLDKSSGWRRSSAARAAAFDGDEVVRQLQAYLVALVEDQEVGRDETVAWFLRKEASAAEEAGIAGAAPRGERKRSFAVTGVASRAMSLLTRGAANGYANGHTSGNTNGNASNGSALLDDGVEEWSNGAATNLDEGRRRPFSYAGEDPARTSTQTTRERPISYAQPSSSFAPGSPPQGMGMMMGAGLIAAPQAAVAKMWGRGEDGVYRERMRREREQAQAQVQAQKGMVGNGGVIENGRTAENSSRAAENERASESNNRASESNNRASESNRSSLRSFAALIGGNMGDESVPRLRARENAENAESSSNAGAGIGEEREGGKWWNLGGILTSSESDEEASGSDQRRRTAPVRTEGGGSSNVNANGLSKWSVGGLISAMMEDSDDDSSSRDGSSSRRSSSSTAASSIIGPVASSPALAAVLAQEGQVRKRRMTSPLAEQVLPDEAEAGVDDDLNANGIPNTIKTKQGSVYRLGGIGQMAGRSTSSLASAGSSAESSSPVEFPFMSSTMQIPQPLPQLDPLPANRSPSPPQQQRTTPTSRPLSAMDIDLLIETAFALIEETFHLNDRAWLRRTALNLLKEMLRRSYTDTISKTFLHYLDRLTSVDAVVTYVQGITEATWPEGPTRPVRTREEKERTKWLAREMLIEKGVPTAVRQVVGEQNCVEAMERLWERCQRKELNRVLVVQVVEVVVRTAIG</sequence>
<dbReference type="Pfam" id="PF00787">
    <property type="entry name" value="PX"/>
    <property type="match status" value="1"/>
</dbReference>
<dbReference type="SUPFAM" id="SSF64268">
    <property type="entry name" value="PX domain"/>
    <property type="match status" value="1"/>
</dbReference>
<feature type="compositionally biased region" description="Pro residues" evidence="2">
    <location>
        <begin position="489"/>
        <end position="503"/>
    </location>
</feature>
<feature type="compositionally biased region" description="Low complexity" evidence="2">
    <location>
        <begin position="472"/>
        <end position="488"/>
    </location>
</feature>
<feature type="transmembrane region" description="Helical" evidence="3">
    <location>
        <begin position="83"/>
        <end position="102"/>
    </location>
</feature>
<keyword evidence="3" id="KW-0472">Membrane</keyword>
<organism evidence="5 6">
    <name type="scientific">Jimgerdemannia flammicorona</name>
    <dbReference type="NCBI Taxonomy" id="994334"/>
    <lineage>
        <taxon>Eukaryota</taxon>
        <taxon>Fungi</taxon>
        <taxon>Fungi incertae sedis</taxon>
        <taxon>Mucoromycota</taxon>
        <taxon>Mucoromycotina</taxon>
        <taxon>Endogonomycetes</taxon>
        <taxon>Endogonales</taxon>
        <taxon>Endogonaceae</taxon>
        <taxon>Jimgerdemannia</taxon>
    </lineage>
</organism>
<dbReference type="EMBL" id="RBNI01006501">
    <property type="protein sequence ID" value="RUP45982.1"/>
    <property type="molecule type" value="Genomic_DNA"/>
</dbReference>
<evidence type="ECO:0000256" key="1">
    <source>
        <dbReference type="ARBA" id="ARBA00010883"/>
    </source>
</evidence>
<feature type="compositionally biased region" description="Low complexity" evidence="2">
    <location>
        <begin position="509"/>
        <end position="534"/>
    </location>
</feature>
<dbReference type="InterPro" id="IPR036871">
    <property type="entry name" value="PX_dom_sf"/>
</dbReference>
<dbReference type="PANTHER" id="PTHR22775:SF3">
    <property type="entry name" value="SORTING NEXIN-13"/>
    <property type="match status" value="1"/>
</dbReference>
<evidence type="ECO:0000256" key="2">
    <source>
        <dbReference type="SAM" id="MobiDB-lite"/>
    </source>
</evidence>
<evidence type="ECO:0000256" key="3">
    <source>
        <dbReference type="SAM" id="Phobius"/>
    </source>
</evidence>
<comment type="caution">
    <text evidence="5">The sequence shown here is derived from an EMBL/GenBank/DDBJ whole genome shotgun (WGS) entry which is preliminary data.</text>
</comment>
<feature type="region of interest" description="Disordered" evidence="2">
    <location>
        <begin position="879"/>
        <end position="898"/>
    </location>
</feature>
<feature type="compositionally biased region" description="Polar residues" evidence="2">
    <location>
        <begin position="410"/>
        <end position="433"/>
    </location>
</feature>
<dbReference type="Pfam" id="PF08628">
    <property type="entry name" value="Nexin_C"/>
    <property type="match status" value="1"/>
</dbReference>
<dbReference type="PANTHER" id="PTHR22775">
    <property type="entry name" value="SORTING NEXIN"/>
    <property type="match status" value="1"/>
</dbReference>
<feature type="compositionally biased region" description="Basic and acidic residues" evidence="2">
    <location>
        <begin position="587"/>
        <end position="596"/>
    </location>
</feature>
<dbReference type="SMART" id="SM00313">
    <property type="entry name" value="PXA"/>
    <property type="match status" value="1"/>
</dbReference>
<keyword evidence="3" id="KW-0812">Transmembrane</keyword>
<comment type="similarity">
    <text evidence="1">Belongs to the sorting nexin family.</text>
</comment>
<dbReference type="Proteomes" id="UP000268093">
    <property type="component" value="Unassembled WGS sequence"/>
</dbReference>
<dbReference type="InterPro" id="IPR013937">
    <property type="entry name" value="Sorting_nexin_C"/>
</dbReference>
<feature type="region of interest" description="Disordered" evidence="2">
    <location>
        <begin position="1076"/>
        <end position="1143"/>
    </location>
</feature>
<name>A0A433D557_9FUNG</name>
<feature type="compositionally biased region" description="Low complexity" evidence="2">
    <location>
        <begin position="1034"/>
        <end position="1052"/>
    </location>
</feature>
<dbReference type="OrthoDB" id="120967at2759"/>